<dbReference type="InterPro" id="IPR050300">
    <property type="entry name" value="GDXG_lipolytic_enzyme"/>
</dbReference>
<sequence length="318" mass="36192">MINKELRFKGNVMRRILPSREKTCVMSYKLSKKIMSILFAGIDIKELKCSEIYIPRKRDKSKIRVRIYRPLELNEKVPAVLWIHGGGYAIGTPEQGGQIYKRLITERRCVVIAPDYRLSVDAPYPAALEDCYEVLLWMKNNAKELGIKDNQLIVGGESAGGGLTAALTLYARDKKEVNIAFQIPLYPMIDDRMITESSKDNDAPVWNSQSNRWAWKLYLGQLYGKDVPAYAAAARATDYKDLPPAITFVGDLEPFRDETLEYINNLSKAKVPVYFQLFKGCYHGFDILCPKAEVSKQATSFLMHSFGYAVDNYFAKQN</sequence>
<gene>
    <name evidence="3" type="ORF">C1I91_12885</name>
</gene>
<dbReference type="KEGG" id="cmah:C1I91_12885"/>
<dbReference type="Pfam" id="PF07859">
    <property type="entry name" value="Abhydrolase_3"/>
    <property type="match status" value="1"/>
</dbReference>
<dbReference type="OrthoDB" id="9815425at2"/>
<keyword evidence="1 3" id="KW-0378">Hydrolase</keyword>
<dbReference type="InterPro" id="IPR013094">
    <property type="entry name" value="AB_hydrolase_3"/>
</dbReference>
<dbReference type="Gene3D" id="3.40.50.1820">
    <property type="entry name" value="alpha/beta hydrolase"/>
    <property type="match status" value="1"/>
</dbReference>
<dbReference type="Proteomes" id="UP000286268">
    <property type="component" value="Chromosome"/>
</dbReference>
<protein>
    <submittedName>
        <fullName evidence="3">Alpha/beta hydrolase</fullName>
    </submittedName>
</protein>
<keyword evidence="4" id="KW-1185">Reference proteome</keyword>
<dbReference type="AlphaFoldDB" id="A0A410E1S0"/>
<dbReference type="GO" id="GO:0016787">
    <property type="term" value="F:hydrolase activity"/>
    <property type="evidence" value="ECO:0007669"/>
    <property type="project" value="UniProtKB-KW"/>
</dbReference>
<dbReference type="SUPFAM" id="SSF53474">
    <property type="entry name" value="alpha/beta-Hydrolases"/>
    <property type="match status" value="1"/>
</dbReference>
<evidence type="ECO:0000313" key="3">
    <source>
        <dbReference type="EMBL" id="QAA35290.1"/>
    </source>
</evidence>
<evidence type="ECO:0000259" key="2">
    <source>
        <dbReference type="Pfam" id="PF07859"/>
    </source>
</evidence>
<organism evidence="3 4">
    <name type="scientific">Clostridium manihotivorum</name>
    <dbReference type="NCBI Taxonomy" id="2320868"/>
    <lineage>
        <taxon>Bacteria</taxon>
        <taxon>Bacillati</taxon>
        <taxon>Bacillota</taxon>
        <taxon>Clostridia</taxon>
        <taxon>Eubacteriales</taxon>
        <taxon>Clostridiaceae</taxon>
        <taxon>Clostridium</taxon>
    </lineage>
</organism>
<reference evidence="3 4" key="1">
    <citation type="submission" date="2018-01" db="EMBL/GenBank/DDBJ databases">
        <title>Genome Sequencing and Assembly of Anaerobacter polyendosporus strain CT4.</title>
        <authorList>
            <person name="Tachaapaikoon C."/>
            <person name="Sutheeworapong S."/>
            <person name="Jenjaroenpun P."/>
            <person name="Wongsurawat T."/>
            <person name="Nookeaw I."/>
            <person name="Cheawchanlertfa P."/>
            <person name="Kosugi A."/>
            <person name="Cheevadhanarak S."/>
            <person name="Ratanakhanokchai K."/>
        </authorList>
    </citation>
    <scope>NUCLEOTIDE SEQUENCE [LARGE SCALE GENOMIC DNA]</scope>
    <source>
        <strain evidence="3 4">CT4</strain>
    </source>
</reference>
<name>A0A410E1S0_9CLOT</name>
<dbReference type="EMBL" id="CP025746">
    <property type="protein sequence ID" value="QAA35290.1"/>
    <property type="molecule type" value="Genomic_DNA"/>
</dbReference>
<accession>A0A410E1S0</accession>
<proteinExistence type="predicted"/>
<evidence type="ECO:0000313" key="4">
    <source>
        <dbReference type="Proteomes" id="UP000286268"/>
    </source>
</evidence>
<dbReference type="InterPro" id="IPR029058">
    <property type="entry name" value="AB_hydrolase_fold"/>
</dbReference>
<feature type="domain" description="Alpha/beta hydrolase fold-3" evidence="2">
    <location>
        <begin position="80"/>
        <end position="285"/>
    </location>
</feature>
<dbReference type="PANTHER" id="PTHR48081">
    <property type="entry name" value="AB HYDROLASE SUPERFAMILY PROTEIN C4A8.06C"/>
    <property type="match status" value="1"/>
</dbReference>
<dbReference type="PANTHER" id="PTHR48081:SF8">
    <property type="entry name" value="ALPHA_BETA HYDROLASE FOLD-3 DOMAIN-CONTAINING PROTEIN-RELATED"/>
    <property type="match status" value="1"/>
</dbReference>
<evidence type="ECO:0000256" key="1">
    <source>
        <dbReference type="ARBA" id="ARBA00022801"/>
    </source>
</evidence>